<sequence length="106" mass="11478">MSAARMVSRWECRPGAWPVMRCGIPLGWTRKTAEWRLETASGREGDDWRSKKSGSGEEGLRGMGSPARRKTTSVVPSSVLPALDLVGEVQFPRGRHVGADAAVLGD</sequence>
<name>A0A8J6C449_ZIZPA</name>
<proteinExistence type="predicted"/>
<evidence type="ECO:0000313" key="2">
    <source>
        <dbReference type="EMBL" id="KAG8099058.1"/>
    </source>
</evidence>
<feature type="region of interest" description="Disordered" evidence="1">
    <location>
        <begin position="38"/>
        <end position="75"/>
    </location>
</feature>
<accession>A0A8J6C449</accession>
<comment type="caution">
    <text evidence="2">The sequence shown here is derived from an EMBL/GenBank/DDBJ whole genome shotgun (WGS) entry which is preliminary data.</text>
</comment>
<reference evidence="2" key="1">
    <citation type="journal article" date="2021" name="bioRxiv">
        <title>Whole Genome Assembly and Annotation of Northern Wild Rice, Zizania palustris L., Supports a Whole Genome Duplication in the Zizania Genus.</title>
        <authorList>
            <person name="Haas M."/>
            <person name="Kono T."/>
            <person name="Macchietto M."/>
            <person name="Millas R."/>
            <person name="McGilp L."/>
            <person name="Shao M."/>
            <person name="Duquette J."/>
            <person name="Hirsch C.N."/>
            <person name="Kimball J."/>
        </authorList>
    </citation>
    <scope>NUCLEOTIDE SEQUENCE</scope>
    <source>
        <tissue evidence="2">Fresh leaf tissue</tissue>
    </source>
</reference>
<protein>
    <submittedName>
        <fullName evidence="2">Uncharacterized protein</fullName>
    </submittedName>
</protein>
<organism evidence="2 3">
    <name type="scientific">Zizania palustris</name>
    <name type="common">Northern wild rice</name>
    <dbReference type="NCBI Taxonomy" id="103762"/>
    <lineage>
        <taxon>Eukaryota</taxon>
        <taxon>Viridiplantae</taxon>
        <taxon>Streptophyta</taxon>
        <taxon>Embryophyta</taxon>
        <taxon>Tracheophyta</taxon>
        <taxon>Spermatophyta</taxon>
        <taxon>Magnoliopsida</taxon>
        <taxon>Liliopsida</taxon>
        <taxon>Poales</taxon>
        <taxon>Poaceae</taxon>
        <taxon>BOP clade</taxon>
        <taxon>Oryzoideae</taxon>
        <taxon>Oryzeae</taxon>
        <taxon>Zizaniinae</taxon>
        <taxon>Zizania</taxon>
    </lineage>
</organism>
<evidence type="ECO:0000313" key="3">
    <source>
        <dbReference type="Proteomes" id="UP000729402"/>
    </source>
</evidence>
<gene>
    <name evidence="2" type="ORF">GUJ93_ZPchr0013g37860</name>
</gene>
<dbReference type="Proteomes" id="UP000729402">
    <property type="component" value="Unassembled WGS sequence"/>
</dbReference>
<dbReference type="EMBL" id="JAAALK010000079">
    <property type="protein sequence ID" value="KAG8099058.1"/>
    <property type="molecule type" value="Genomic_DNA"/>
</dbReference>
<reference evidence="2" key="2">
    <citation type="submission" date="2021-02" db="EMBL/GenBank/DDBJ databases">
        <authorList>
            <person name="Kimball J.A."/>
            <person name="Haas M.W."/>
            <person name="Macchietto M."/>
            <person name="Kono T."/>
            <person name="Duquette J."/>
            <person name="Shao M."/>
        </authorList>
    </citation>
    <scope>NUCLEOTIDE SEQUENCE</scope>
    <source>
        <tissue evidence="2">Fresh leaf tissue</tissue>
    </source>
</reference>
<evidence type="ECO:0000256" key="1">
    <source>
        <dbReference type="SAM" id="MobiDB-lite"/>
    </source>
</evidence>
<feature type="compositionally biased region" description="Basic and acidic residues" evidence="1">
    <location>
        <begin position="38"/>
        <end position="60"/>
    </location>
</feature>
<keyword evidence="3" id="KW-1185">Reference proteome</keyword>
<dbReference type="AlphaFoldDB" id="A0A8J6C449"/>